<sequence>MSCTQYSLSCRIFLQVLAGLLNLTDRADWRSCKLSKEDEIKMAEGFKKRFEEFDLTN</sequence>
<comment type="caution">
    <text evidence="3">The sequence shown here is derived from an EMBL/GenBank/DDBJ whole genome shotgun (WGS) entry which is preliminary data.</text>
</comment>
<accession>A0A822ZH08</accession>
<dbReference type="AlphaFoldDB" id="A0A822ZH08"/>
<name>A0A822ZH08_NELNU</name>
<organism evidence="3 4">
    <name type="scientific">Nelumbo nucifera</name>
    <name type="common">Sacred lotus</name>
    <dbReference type="NCBI Taxonomy" id="4432"/>
    <lineage>
        <taxon>Eukaryota</taxon>
        <taxon>Viridiplantae</taxon>
        <taxon>Streptophyta</taxon>
        <taxon>Embryophyta</taxon>
        <taxon>Tracheophyta</taxon>
        <taxon>Spermatophyta</taxon>
        <taxon>Magnoliopsida</taxon>
        <taxon>Proteales</taxon>
        <taxon>Nelumbonaceae</taxon>
        <taxon>Nelumbo</taxon>
    </lineage>
</organism>
<evidence type="ECO:0000256" key="1">
    <source>
        <dbReference type="SAM" id="SignalP"/>
    </source>
</evidence>
<proteinExistence type="predicted"/>
<dbReference type="Proteomes" id="UP000607653">
    <property type="component" value="Unassembled WGS sequence"/>
</dbReference>
<evidence type="ECO:0000313" key="3">
    <source>
        <dbReference type="EMBL" id="DAD44422.1"/>
    </source>
</evidence>
<evidence type="ECO:0000313" key="4">
    <source>
        <dbReference type="Proteomes" id="UP000607653"/>
    </source>
</evidence>
<feature type="domain" description="Cwf19-like protein C-terminal" evidence="2">
    <location>
        <begin position="15"/>
        <end position="56"/>
    </location>
</feature>
<protein>
    <recommendedName>
        <fullName evidence="2">Cwf19-like protein C-terminal domain-containing protein</fullName>
    </recommendedName>
</protein>
<gene>
    <name evidence="3" type="ORF">HUJ06_002652</name>
</gene>
<reference evidence="3 4" key="1">
    <citation type="journal article" date="2020" name="Mol. Biol. Evol.">
        <title>Distinct Expression and Methylation Patterns for Genes with Different Fates following a Single Whole-Genome Duplication in Flowering Plants.</title>
        <authorList>
            <person name="Shi T."/>
            <person name="Rahmani R.S."/>
            <person name="Gugger P.F."/>
            <person name="Wang M."/>
            <person name="Li H."/>
            <person name="Zhang Y."/>
            <person name="Li Z."/>
            <person name="Wang Q."/>
            <person name="Van de Peer Y."/>
            <person name="Marchal K."/>
            <person name="Chen J."/>
        </authorList>
    </citation>
    <scope>NUCLEOTIDE SEQUENCE [LARGE SCALE GENOMIC DNA]</scope>
    <source>
        <tissue evidence="3">Leaf</tissue>
    </source>
</reference>
<keyword evidence="4" id="KW-1185">Reference proteome</keyword>
<dbReference type="InterPro" id="IPR040194">
    <property type="entry name" value="Cwf19-like"/>
</dbReference>
<dbReference type="Pfam" id="PF04676">
    <property type="entry name" value="CwfJ_C_2"/>
    <property type="match status" value="1"/>
</dbReference>
<dbReference type="EMBL" id="DUZY01000007">
    <property type="protein sequence ID" value="DAD44422.1"/>
    <property type="molecule type" value="Genomic_DNA"/>
</dbReference>
<dbReference type="PANTHER" id="PTHR12072:SF4">
    <property type="entry name" value="CWF19-LIKE PROTEIN 1"/>
    <property type="match status" value="1"/>
</dbReference>
<dbReference type="PANTHER" id="PTHR12072">
    <property type="entry name" value="CWF19, CELL CYCLE CONTROL PROTEIN"/>
    <property type="match status" value="1"/>
</dbReference>
<feature type="chain" id="PRO_5033032072" description="Cwf19-like protein C-terminal domain-containing protein" evidence="1">
    <location>
        <begin position="19"/>
        <end position="57"/>
    </location>
</feature>
<feature type="signal peptide" evidence="1">
    <location>
        <begin position="1"/>
        <end position="18"/>
    </location>
</feature>
<evidence type="ECO:0000259" key="2">
    <source>
        <dbReference type="Pfam" id="PF04676"/>
    </source>
</evidence>
<keyword evidence="1" id="KW-0732">Signal</keyword>
<dbReference type="InterPro" id="IPR006767">
    <property type="entry name" value="Cwf19-like_C_dom-2"/>
</dbReference>